<proteinExistence type="predicted"/>
<gene>
    <name evidence="2" type="ORF">RFULGI_LOCUS9376</name>
</gene>
<evidence type="ECO:0000256" key="1">
    <source>
        <dbReference type="SAM" id="MobiDB-lite"/>
    </source>
</evidence>
<protein>
    <submittedName>
        <fullName evidence="2">13681_t:CDS:1</fullName>
    </submittedName>
</protein>
<dbReference type="Proteomes" id="UP000789396">
    <property type="component" value="Unassembled WGS sequence"/>
</dbReference>
<dbReference type="OrthoDB" id="2492056at2759"/>
<dbReference type="EMBL" id="CAJVPZ010016630">
    <property type="protein sequence ID" value="CAG8674810.1"/>
    <property type="molecule type" value="Genomic_DNA"/>
</dbReference>
<dbReference type="AlphaFoldDB" id="A0A9N9ECZ2"/>
<evidence type="ECO:0000313" key="2">
    <source>
        <dbReference type="EMBL" id="CAG8674810.1"/>
    </source>
</evidence>
<reference evidence="2" key="1">
    <citation type="submission" date="2021-06" db="EMBL/GenBank/DDBJ databases">
        <authorList>
            <person name="Kallberg Y."/>
            <person name="Tangrot J."/>
            <person name="Rosling A."/>
        </authorList>
    </citation>
    <scope>NUCLEOTIDE SEQUENCE</scope>
    <source>
        <strain evidence="2">IN212</strain>
    </source>
</reference>
<comment type="caution">
    <text evidence="2">The sequence shown here is derived from an EMBL/GenBank/DDBJ whole genome shotgun (WGS) entry which is preliminary data.</text>
</comment>
<name>A0A9N9ECZ2_9GLOM</name>
<sequence length="165" mass="18163">ESRARLGSEVPVGDHEPSFKEKSVHPQSLPNQVEGFLNELDVLQGAGDGPQQLKTVAENAHSTYGSQPMLGSEAVQNGHWIKRAPSWNTDLDALMLDDVVLERAYVVRVADQDGWDIVSKIVAEDALDPMAELMGGKHERSRLAAQHFSKPKKPRSAYQPCPERA</sequence>
<organism evidence="2 3">
    <name type="scientific">Racocetra fulgida</name>
    <dbReference type="NCBI Taxonomy" id="60492"/>
    <lineage>
        <taxon>Eukaryota</taxon>
        <taxon>Fungi</taxon>
        <taxon>Fungi incertae sedis</taxon>
        <taxon>Mucoromycota</taxon>
        <taxon>Glomeromycotina</taxon>
        <taxon>Glomeromycetes</taxon>
        <taxon>Diversisporales</taxon>
        <taxon>Gigasporaceae</taxon>
        <taxon>Racocetra</taxon>
    </lineage>
</organism>
<feature type="region of interest" description="Disordered" evidence="1">
    <location>
        <begin position="137"/>
        <end position="165"/>
    </location>
</feature>
<feature type="non-terminal residue" evidence="2">
    <location>
        <position position="1"/>
    </location>
</feature>
<feature type="compositionally biased region" description="Basic and acidic residues" evidence="1">
    <location>
        <begin position="1"/>
        <end position="24"/>
    </location>
</feature>
<keyword evidence="3" id="KW-1185">Reference proteome</keyword>
<evidence type="ECO:0000313" key="3">
    <source>
        <dbReference type="Proteomes" id="UP000789396"/>
    </source>
</evidence>
<accession>A0A9N9ECZ2</accession>
<feature type="region of interest" description="Disordered" evidence="1">
    <location>
        <begin position="1"/>
        <end position="27"/>
    </location>
</feature>